<name>A0A519BI23_ACIG2</name>
<dbReference type="Pfam" id="PF07719">
    <property type="entry name" value="TPR_2"/>
    <property type="match status" value="1"/>
</dbReference>
<dbReference type="Gene3D" id="1.25.40.10">
    <property type="entry name" value="Tetratricopeptide repeat domain"/>
    <property type="match status" value="2"/>
</dbReference>
<evidence type="ECO:0000256" key="1">
    <source>
        <dbReference type="ARBA" id="ARBA00022737"/>
    </source>
</evidence>
<feature type="transmembrane region" description="Helical" evidence="4">
    <location>
        <begin position="42"/>
        <end position="65"/>
    </location>
</feature>
<evidence type="ECO:0000313" key="5">
    <source>
        <dbReference type="EMBL" id="RZD16928.1"/>
    </source>
</evidence>
<dbReference type="AlphaFoldDB" id="A0A519BI23"/>
<evidence type="ECO:0000313" key="6">
    <source>
        <dbReference type="Proteomes" id="UP000316562"/>
    </source>
</evidence>
<keyword evidence="4" id="KW-0812">Transmembrane</keyword>
<evidence type="ECO:0000256" key="3">
    <source>
        <dbReference type="PROSITE-ProRule" id="PRU00339"/>
    </source>
</evidence>
<dbReference type="InterPro" id="IPR019734">
    <property type="entry name" value="TPR_rpt"/>
</dbReference>
<protein>
    <submittedName>
        <fullName evidence="5">Tetratricopeptide repeat protein</fullName>
    </submittedName>
</protein>
<dbReference type="Proteomes" id="UP000316562">
    <property type="component" value="Unassembled WGS sequence"/>
</dbReference>
<keyword evidence="4" id="KW-0472">Membrane</keyword>
<dbReference type="SMART" id="SM00028">
    <property type="entry name" value="TPR"/>
    <property type="match status" value="4"/>
</dbReference>
<keyword evidence="1" id="KW-0677">Repeat</keyword>
<keyword evidence="4" id="KW-1133">Transmembrane helix</keyword>
<keyword evidence="2 3" id="KW-0802">TPR repeat</keyword>
<dbReference type="Pfam" id="PF13181">
    <property type="entry name" value="TPR_8"/>
    <property type="match status" value="1"/>
</dbReference>
<sequence length="454" mass="53199">MYLIVLFILILILVAFFEYLYVLNPIKIPLHYLPGNHNVVDYYLIFYIFAAFLIGILLFLIITLIKNITVYLRNWVKNKKQFIITEIDNSIDKAEDLYIKAQYDRAIDILKKYLSKYENSVKAYILLFKIYKHKGDFKSAENFINKALEVDVNNVKALNEAGNLHKLNKNYEKAASFFNKAVEIAPDNLYAILQLKDLYIKNSEWKNAYKMSKLFLSQSKDRNINKKEEKDMIGLKYEYGKYLLENENDLERSAKRFNQVISQDKYFAGAYISLGDILIKKDKTNDAFKLWEKAFLKTNSFAVIIKMEDAAIKANSPQNIIKFYQELIYNNPEKWEYRLFLAKFYVRIEMVDEAISNLKTIPSSIFKDNSLYLLLGECYLKRGKTNEASSSFRKALKNQYPVKLPFVCSKCNYSSLNYTSLCPSCLSWNTMNIRSNSLYESFAKEEPQNIFNLT</sequence>
<proteinExistence type="predicted"/>
<feature type="transmembrane region" description="Helical" evidence="4">
    <location>
        <begin position="5"/>
        <end position="22"/>
    </location>
</feature>
<accession>A0A519BI23</accession>
<dbReference type="PANTHER" id="PTHR45586">
    <property type="entry name" value="TPR REPEAT-CONTAINING PROTEIN PA4667"/>
    <property type="match status" value="1"/>
</dbReference>
<dbReference type="PANTHER" id="PTHR45586:SF1">
    <property type="entry name" value="LIPOPOLYSACCHARIDE ASSEMBLY PROTEIN B"/>
    <property type="match status" value="1"/>
</dbReference>
<comment type="caution">
    <text evidence="5">The sequence shown here is derived from an EMBL/GenBank/DDBJ whole genome shotgun (WGS) entry which is preliminary data.</text>
</comment>
<feature type="repeat" description="TPR" evidence="3">
    <location>
        <begin position="155"/>
        <end position="188"/>
    </location>
</feature>
<evidence type="ECO:0000256" key="2">
    <source>
        <dbReference type="ARBA" id="ARBA00022803"/>
    </source>
</evidence>
<dbReference type="InterPro" id="IPR013105">
    <property type="entry name" value="TPR_2"/>
</dbReference>
<organism evidence="5 6">
    <name type="scientific">Acididesulfobacter guangdongensis</name>
    <dbReference type="NCBI Taxonomy" id="2597225"/>
    <lineage>
        <taxon>Bacteria</taxon>
        <taxon>Deltaproteobacteria</taxon>
        <taxon>Candidatus Acidulodesulfobacterales</taxon>
        <taxon>Candidatus Acididesulfobacter</taxon>
    </lineage>
</organism>
<feature type="repeat" description="TPR" evidence="3">
    <location>
        <begin position="369"/>
        <end position="402"/>
    </location>
</feature>
<gene>
    <name evidence="5" type="ORF">EVJ46_01435</name>
</gene>
<dbReference type="PROSITE" id="PS50005">
    <property type="entry name" value="TPR"/>
    <property type="match status" value="3"/>
</dbReference>
<dbReference type="InterPro" id="IPR051012">
    <property type="entry name" value="CellSynth/LPSAsmb/PSIAsmb"/>
</dbReference>
<evidence type="ECO:0000256" key="4">
    <source>
        <dbReference type="SAM" id="Phobius"/>
    </source>
</evidence>
<feature type="repeat" description="TPR" evidence="3">
    <location>
        <begin position="121"/>
        <end position="154"/>
    </location>
</feature>
<reference evidence="5 6" key="1">
    <citation type="journal article" date="2019" name="ISME J.">
        <title>Insights into ecological role of a new deltaproteobacterial order Candidatus Acidulodesulfobacterales by metagenomics and metatranscriptomics.</title>
        <authorList>
            <person name="Tan S."/>
            <person name="Liu J."/>
            <person name="Fang Y."/>
            <person name="Hedlund B.P."/>
            <person name="Lian Z.H."/>
            <person name="Huang L.Y."/>
            <person name="Li J.T."/>
            <person name="Huang L.N."/>
            <person name="Li W.J."/>
            <person name="Jiang H.C."/>
            <person name="Dong H.L."/>
            <person name="Shu W.S."/>
        </authorList>
    </citation>
    <scope>NUCLEOTIDE SEQUENCE [LARGE SCALE GENOMIC DNA]</scope>
    <source>
        <strain evidence="5">AP2</strain>
    </source>
</reference>
<dbReference type="Pfam" id="PF14559">
    <property type="entry name" value="TPR_19"/>
    <property type="match status" value="1"/>
</dbReference>
<dbReference type="EMBL" id="SGBC01000001">
    <property type="protein sequence ID" value="RZD16928.1"/>
    <property type="molecule type" value="Genomic_DNA"/>
</dbReference>
<dbReference type="SUPFAM" id="SSF48452">
    <property type="entry name" value="TPR-like"/>
    <property type="match status" value="2"/>
</dbReference>
<dbReference type="InterPro" id="IPR011990">
    <property type="entry name" value="TPR-like_helical_dom_sf"/>
</dbReference>